<keyword evidence="8" id="KW-1185">Reference proteome</keyword>
<evidence type="ECO:0000259" key="6">
    <source>
        <dbReference type="PROSITE" id="PS50126"/>
    </source>
</evidence>
<sequence length="550" mass="62218">MLVNLDNDNSFIDEEDFATLYAASEKGADEGAIQTGEIVEINDEYAMVAIPHAKREARLRISEITKNGELLFKKGDRIEVFVSQSRQGPSASYIKAQKMKRIVEKIAELADGYQDKIIEAKIIGKNKGGFVMEYDGIDVFMPRRDSAIREDDKAKGKTYKVAIIKVDKESNSIIVSRKRFFELDDEKRKELCEKILKNDEVQKGVITKIAPFGIFVDVGGVEGLVHYTELSHKGPINPSKNFKEGDEVMVRVLGFDDKKRRFTLSMKALNGDPWVEIEKELEVGYAIKVSVSNIEPYGVFVDLGNDIEGFLHISEISWDKNIKHPSSYLSVGQEIDVEIIEINTETRKLRVSLKKLLDKPFIAFSKAHQVGDVLKGKVATLTDFGAFIKIGAVDGLLHNEDAYWDKNLKCKDGLQVGDEIEVKIIKIDKENERISLSRKVFLESPAKIFGKTHKADDVVKGVVIDIKDFGIFVKIDEMEALIRNEEIYPLEKEEIKLGDEISCAIAHIDEENNKVRASIKRLERQKEKEALKTFNSDEKMTLGDKLKNRL</sequence>
<comment type="similarity">
    <text evidence="1">Belongs to the bacterial ribosomal protein bS1 family.</text>
</comment>
<dbReference type="NCBIfam" id="NF004956">
    <property type="entry name" value="PRK06299.1-6"/>
    <property type="match status" value="1"/>
</dbReference>
<keyword evidence="5" id="KW-0175">Coiled coil</keyword>
<dbReference type="InterPro" id="IPR003029">
    <property type="entry name" value="S1_domain"/>
</dbReference>
<keyword evidence="3" id="KW-0687">Ribonucleoprotein</keyword>
<protein>
    <submittedName>
        <fullName evidence="7">30S ribosomal protein S1</fullName>
    </submittedName>
</protein>
<dbReference type="PROSITE" id="PS50126">
    <property type="entry name" value="S1"/>
    <property type="match status" value="5"/>
</dbReference>
<dbReference type="EMBL" id="JRPF02000004">
    <property type="protein sequence ID" value="TLD78628.1"/>
    <property type="molecule type" value="Genomic_DNA"/>
</dbReference>
<dbReference type="GO" id="GO:0003735">
    <property type="term" value="F:structural constituent of ribosome"/>
    <property type="evidence" value="ECO:0007669"/>
    <property type="project" value="TreeGrafter"/>
</dbReference>
<dbReference type="RefSeq" id="WP_034342261.1">
    <property type="nucleotide sequence ID" value="NZ_CAOMJD010000008.1"/>
</dbReference>
<dbReference type="PANTHER" id="PTHR10724">
    <property type="entry name" value="30S RIBOSOMAL PROTEIN S1"/>
    <property type="match status" value="1"/>
</dbReference>
<dbReference type="GO" id="GO:0003729">
    <property type="term" value="F:mRNA binding"/>
    <property type="evidence" value="ECO:0007669"/>
    <property type="project" value="TreeGrafter"/>
</dbReference>
<evidence type="ECO:0000256" key="5">
    <source>
        <dbReference type="SAM" id="Coils"/>
    </source>
</evidence>
<reference evidence="7 8" key="1">
    <citation type="journal article" date="2014" name="Genome Announc.">
        <title>Draft genome sequences of eight enterohepatic helicobacter species isolated from both laboratory and wild rodents.</title>
        <authorList>
            <person name="Sheh A."/>
            <person name="Shen Z."/>
            <person name="Fox J.G."/>
        </authorList>
    </citation>
    <scope>NUCLEOTIDE SEQUENCE [LARGE SCALE GENOMIC DNA]</scope>
    <source>
        <strain evidence="7 8">MIT 98-6810</strain>
    </source>
</reference>
<name>A0A4U8RZ63_9HELI</name>
<keyword evidence="2 7" id="KW-0689">Ribosomal protein</keyword>
<evidence type="ECO:0000313" key="7">
    <source>
        <dbReference type="EMBL" id="TLD78628.1"/>
    </source>
</evidence>
<feature type="domain" description="S1 motif" evidence="6">
    <location>
        <begin position="284"/>
        <end position="354"/>
    </location>
</feature>
<dbReference type="InterPro" id="IPR050437">
    <property type="entry name" value="Ribos_protein_bS1-like"/>
</dbReference>
<feature type="domain" description="S1 motif" evidence="6">
    <location>
        <begin position="456"/>
        <end position="520"/>
    </location>
</feature>
<feature type="domain" description="S1 motif" evidence="6">
    <location>
        <begin position="115"/>
        <end position="178"/>
    </location>
</feature>
<feature type="domain" description="S1 motif" evidence="6">
    <location>
        <begin position="199"/>
        <end position="267"/>
    </location>
</feature>
<comment type="caution">
    <text evidence="7">The sequence shown here is derived from an EMBL/GenBank/DDBJ whole genome shotgun (WGS) entry which is preliminary data.</text>
</comment>
<dbReference type="InterPro" id="IPR035104">
    <property type="entry name" value="Ribosomal_protein_S1-like"/>
</dbReference>
<dbReference type="PANTHER" id="PTHR10724:SF7">
    <property type="entry name" value="SMALL RIBOSOMAL SUBUNIT PROTEIN BS1C"/>
    <property type="match status" value="1"/>
</dbReference>
<dbReference type="PRINTS" id="PR00681">
    <property type="entry name" value="RIBOSOMALS1"/>
</dbReference>
<accession>A0A4U8RZ63</accession>
<dbReference type="InterPro" id="IPR012340">
    <property type="entry name" value="NA-bd_OB-fold"/>
</dbReference>
<proteinExistence type="inferred from homology"/>
<dbReference type="Gene3D" id="2.40.50.140">
    <property type="entry name" value="Nucleic acid-binding proteins"/>
    <property type="match status" value="5"/>
</dbReference>
<dbReference type="GO" id="GO:0022627">
    <property type="term" value="C:cytosolic small ribosomal subunit"/>
    <property type="evidence" value="ECO:0007669"/>
    <property type="project" value="TreeGrafter"/>
</dbReference>
<feature type="coiled-coil region" evidence="5">
    <location>
        <begin position="505"/>
        <end position="532"/>
    </location>
</feature>
<feature type="domain" description="S1 motif" evidence="6">
    <location>
        <begin position="371"/>
        <end position="439"/>
    </location>
</feature>
<evidence type="ECO:0000256" key="2">
    <source>
        <dbReference type="ARBA" id="ARBA00022980"/>
    </source>
</evidence>
<gene>
    <name evidence="7" type="ORF">LS75_004770</name>
</gene>
<dbReference type="Proteomes" id="UP000029925">
    <property type="component" value="Unassembled WGS sequence"/>
</dbReference>
<evidence type="ECO:0000256" key="3">
    <source>
        <dbReference type="ARBA" id="ARBA00023274"/>
    </source>
</evidence>
<dbReference type="CDD" id="cd04465">
    <property type="entry name" value="S1_RPS1_repeat_ec2_hs2"/>
    <property type="match status" value="1"/>
</dbReference>
<dbReference type="AlphaFoldDB" id="A0A4U8RZ63"/>
<dbReference type="STRING" id="76936.BN2458_PEG1228"/>
<evidence type="ECO:0000256" key="4">
    <source>
        <dbReference type="ARBA" id="ARBA00025604"/>
    </source>
</evidence>
<organism evidence="7 8">
    <name type="scientific">Helicobacter typhlonius</name>
    <dbReference type="NCBI Taxonomy" id="76936"/>
    <lineage>
        <taxon>Bacteria</taxon>
        <taxon>Pseudomonadati</taxon>
        <taxon>Campylobacterota</taxon>
        <taxon>Epsilonproteobacteria</taxon>
        <taxon>Campylobacterales</taxon>
        <taxon>Helicobacteraceae</taxon>
        <taxon>Helicobacter</taxon>
    </lineage>
</organism>
<evidence type="ECO:0000256" key="1">
    <source>
        <dbReference type="ARBA" id="ARBA00006767"/>
    </source>
</evidence>
<evidence type="ECO:0000313" key="8">
    <source>
        <dbReference type="Proteomes" id="UP000029925"/>
    </source>
</evidence>
<dbReference type="SUPFAM" id="SSF50249">
    <property type="entry name" value="Nucleic acid-binding proteins"/>
    <property type="match status" value="6"/>
</dbReference>
<dbReference type="FunFam" id="2.40.50.140:FF:000103">
    <property type="entry name" value="protein RRP5 homolog"/>
    <property type="match status" value="1"/>
</dbReference>
<dbReference type="Pfam" id="PF00575">
    <property type="entry name" value="S1"/>
    <property type="match status" value="5"/>
</dbReference>
<dbReference type="GO" id="GO:0006412">
    <property type="term" value="P:translation"/>
    <property type="evidence" value="ECO:0007669"/>
    <property type="project" value="TreeGrafter"/>
</dbReference>
<comment type="function">
    <text evidence="4">Binds mRNA; thus facilitating recognition of the initiation point. It is needed to translate mRNA with a short Shine-Dalgarno (SD) purine-rich sequence.</text>
</comment>
<dbReference type="SMART" id="SM00316">
    <property type="entry name" value="S1"/>
    <property type="match status" value="6"/>
</dbReference>